<evidence type="ECO:0000256" key="3">
    <source>
        <dbReference type="ARBA" id="ARBA00022729"/>
    </source>
</evidence>
<dbReference type="Gene3D" id="2.60.40.1090">
    <property type="entry name" value="Fimbrial-type adhesion domain"/>
    <property type="match status" value="1"/>
</dbReference>
<comment type="subcellular location">
    <subcellularLocation>
        <location evidence="1">Fimbrium</location>
    </subcellularLocation>
</comment>
<dbReference type="KEGG" id="sfw:WN53_02110"/>
<evidence type="ECO:0000256" key="2">
    <source>
        <dbReference type="ARBA" id="ARBA00006671"/>
    </source>
</evidence>
<name>A0A0F7D0Y2_SERFO</name>
<evidence type="ECO:0000259" key="5">
    <source>
        <dbReference type="Pfam" id="PF00419"/>
    </source>
</evidence>
<dbReference type="InterPro" id="IPR008966">
    <property type="entry name" value="Adhesion_dom_sf"/>
</dbReference>
<dbReference type="AlphaFoldDB" id="A0A0F7D0Y2"/>
<dbReference type="PANTHER" id="PTHR33420:SF3">
    <property type="entry name" value="FIMBRIAL SUBUNIT ELFA"/>
    <property type="match status" value="1"/>
</dbReference>
<keyword evidence="3" id="KW-0732">Signal</keyword>
<proteinExistence type="inferred from homology"/>
<dbReference type="GO" id="GO:0009289">
    <property type="term" value="C:pilus"/>
    <property type="evidence" value="ECO:0007669"/>
    <property type="project" value="UniProtKB-SubCell"/>
</dbReference>
<evidence type="ECO:0000256" key="4">
    <source>
        <dbReference type="ARBA" id="ARBA00023263"/>
    </source>
</evidence>
<dbReference type="Pfam" id="PF00419">
    <property type="entry name" value="Fimbrial"/>
    <property type="match status" value="1"/>
</dbReference>
<reference evidence="6" key="1">
    <citation type="submission" date="2019-05" db="EMBL/GenBank/DDBJ databases">
        <authorList>
            <consortium name="Pathogen Informatics"/>
        </authorList>
    </citation>
    <scope>NUCLEOTIDE SEQUENCE [LARGE SCALE GENOMIC DNA]</scope>
    <source>
        <strain evidence="6">NCTC12965</strain>
    </source>
</reference>
<gene>
    <name evidence="6" type="primary">fimA_2</name>
    <name evidence="6" type="ORF">NCTC12965_04530</name>
</gene>
<accession>A0A0F7D0Y2</accession>
<dbReference type="InterPro" id="IPR000259">
    <property type="entry name" value="Adhesion_dom_fimbrial"/>
</dbReference>
<dbReference type="PANTHER" id="PTHR33420">
    <property type="entry name" value="FIMBRIAL SUBUNIT ELFA-RELATED"/>
    <property type="match status" value="1"/>
</dbReference>
<dbReference type="GO" id="GO:0043709">
    <property type="term" value="P:cell adhesion involved in single-species biofilm formation"/>
    <property type="evidence" value="ECO:0007669"/>
    <property type="project" value="TreeGrafter"/>
</dbReference>
<feature type="domain" description="Fimbrial-type adhesion" evidence="5">
    <location>
        <begin position="28"/>
        <end position="174"/>
    </location>
</feature>
<dbReference type="SUPFAM" id="SSF49401">
    <property type="entry name" value="Bacterial adhesins"/>
    <property type="match status" value="1"/>
</dbReference>
<dbReference type="InterPro" id="IPR036937">
    <property type="entry name" value="Adhesion_dom_fimbrial_sf"/>
</dbReference>
<protein>
    <submittedName>
        <fullName evidence="6">Type-1A pilin</fullName>
    </submittedName>
</protein>
<evidence type="ECO:0000313" key="6">
    <source>
        <dbReference type="EMBL" id="VTR40647.1"/>
    </source>
</evidence>
<sequence length="174" mass="17855">MNKNLLAVAVLAASAFSTAAFAADGKVNFAGEIIDQACTVHSDSENQTVTLGKVYVGAFKGGAGVTAASKDFSLILQNCPDTVKAATVRFDGIQVAGNDAVLALTDEPGVATGVGVQIADNNNKVINLHTDSSVYPLSSTDDNVLGFVARYYATSATVTAGKANAVSNFTIIYQ</sequence>
<evidence type="ECO:0000256" key="1">
    <source>
        <dbReference type="ARBA" id="ARBA00004561"/>
    </source>
</evidence>
<keyword evidence="4" id="KW-0281">Fimbrium</keyword>
<dbReference type="GeneID" id="30318947"/>
<dbReference type="InterPro" id="IPR050263">
    <property type="entry name" value="Bact_Fimbrial_Adh_Pro"/>
</dbReference>
<dbReference type="EMBL" id="CABEEZ010000097">
    <property type="protein sequence ID" value="VTR40647.1"/>
    <property type="molecule type" value="Genomic_DNA"/>
</dbReference>
<organism evidence="6">
    <name type="scientific">Serratia fonticola</name>
    <dbReference type="NCBI Taxonomy" id="47917"/>
    <lineage>
        <taxon>Bacteria</taxon>
        <taxon>Pseudomonadati</taxon>
        <taxon>Pseudomonadota</taxon>
        <taxon>Gammaproteobacteria</taxon>
        <taxon>Enterobacterales</taxon>
        <taxon>Yersiniaceae</taxon>
        <taxon>Serratia</taxon>
    </lineage>
</organism>
<dbReference type="RefSeq" id="WP_024485014.1">
    <property type="nucleotide sequence ID" value="NZ_CAMISM010000011.1"/>
</dbReference>
<comment type="similarity">
    <text evidence="2">Belongs to the fimbrial protein family.</text>
</comment>
<dbReference type="STRING" id="47917.AV650_24875"/>